<accession>A0A9J6C8M4</accession>
<dbReference type="EMBL" id="JADBJN010000002">
    <property type="protein sequence ID" value="KAG5678139.1"/>
    <property type="molecule type" value="Genomic_DNA"/>
</dbReference>
<keyword evidence="3" id="KW-1185">Reference proteome</keyword>
<gene>
    <name evidence="2" type="ORF">PVAND_007837</name>
</gene>
<proteinExistence type="predicted"/>
<keyword evidence="1" id="KW-0732">Signal</keyword>
<dbReference type="AlphaFoldDB" id="A0A9J6C8M4"/>
<feature type="signal peptide" evidence="1">
    <location>
        <begin position="1"/>
        <end position="20"/>
    </location>
</feature>
<evidence type="ECO:0000313" key="3">
    <source>
        <dbReference type="Proteomes" id="UP001107558"/>
    </source>
</evidence>
<organism evidence="2 3">
    <name type="scientific">Polypedilum vanderplanki</name>
    <name type="common">Sleeping chironomid midge</name>
    <dbReference type="NCBI Taxonomy" id="319348"/>
    <lineage>
        <taxon>Eukaryota</taxon>
        <taxon>Metazoa</taxon>
        <taxon>Ecdysozoa</taxon>
        <taxon>Arthropoda</taxon>
        <taxon>Hexapoda</taxon>
        <taxon>Insecta</taxon>
        <taxon>Pterygota</taxon>
        <taxon>Neoptera</taxon>
        <taxon>Endopterygota</taxon>
        <taxon>Diptera</taxon>
        <taxon>Nematocera</taxon>
        <taxon>Chironomoidea</taxon>
        <taxon>Chironomidae</taxon>
        <taxon>Chironominae</taxon>
        <taxon>Polypedilum</taxon>
        <taxon>Polypedilum</taxon>
    </lineage>
</organism>
<name>A0A9J6C8M4_POLVA</name>
<comment type="caution">
    <text evidence="2">The sequence shown here is derived from an EMBL/GenBank/DDBJ whole genome shotgun (WGS) entry which is preliminary data.</text>
</comment>
<feature type="chain" id="PRO_5039945221" evidence="1">
    <location>
        <begin position="21"/>
        <end position="97"/>
    </location>
</feature>
<reference evidence="2" key="1">
    <citation type="submission" date="2021-03" db="EMBL/GenBank/DDBJ databases">
        <title>Chromosome level genome of the anhydrobiotic midge Polypedilum vanderplanki.</title>
        <authorList>
            <person name="Yoshida Y."/>
            <person name="Kikawada T."/>
            <person name="Gusev O."/>
        </authorList>
    </citation>
    <scope>NUCLEOTIDE SEQUENCE</scope>
    <source>
        <strain evidence="2">NIAS01</strain>
        <tissue evidence="2">Whole body or cell culture</tissue>
    </source>
</reference>
<dbReference type="Proteomes" id="UP001107558">
    <property type="component" value="Chromosome 2"/>
</dbReference>
<sequence length="97" mass="10780">MIFYPHFMIIFSSFIITVLTFGDFGGQQHLVNGAGLPYNFPFIPNVLPTAAAPPTFAPITTPPVIDPRINRLVQLMVNTRDLQFSSLDSQTQNGKKK</sequence>
<evidence type="ECO:0000256" key="1">
    <source>
        <dbReference type="SAM" id="SignalP"/>
    </source>
</evidence>
<protein>
    <submittedName>
        <fullName evidence="2">Uncharacterized protein</fullName>
    </submittedName>
</protein>
<evidence type="ECO:0000313" key="2">
    <source>
        <dbReference type="EMBL" id="KAG5678139.1"/>
    </source>
</evidence>